<dbReference type="Proteomes" id="UP000299102">
    <property type="component" value="Unassembled WGS sequence"/>
</dbReference>
<sequence>MRAYLKIIPVEPYGSKGLMKVHALFDEGSTFILIDEQVANRIDAKGRRETFHVSSVGGSEITDEGSRVIRVKIKGLSSLNMKYMTAQTVKNLKLAPQRVERTTVAACSLLTNIAESLIYDAAAPCILIGQDNWGLIMSCLLMA</sequence>
<reference evidence="1 2" key="1">
    <citation type="journal article" date="2019" name="Commun. Biol.">
        <title>The bagworm genome reveals a unique fibroin gene that provides high tensile strength.</title>
        <authorList>
            <person name="Kono N."/>
            <person name="Nakamura H."/>
            <person name="Ohtoshi R."/>
            <person name="Tomita M."/>
            <person name="Numata K."/>
            <person name="Arakawa K."/>
        </authorList>
    </citation>
    <scope>NUCLEOTIDE SEQUENCE [LARGE SCALE GENOMIC DNA]</scope>
</reference>
<keyword evidence="2" id="KW-1185">Reference proteome</keyword>
<proteinExistence type="predicted"/>
<organism evidence="1 2">
    <name type="scientific">Eumeta variegata</name>
    <name type="common">Bagworm moth</name>
    <name type="synonym">Eumeta japonica</name>
    <dbReference type="NCBI Taxonomy" id="151549"/>
    <lineage>
        <taxon>Eukaryota</taxon>
        <taxon>Metazoa</taxon>
        <taxon>Ecdysozoa</taxon>
        <taxon>Arthropoda</taxon>
        <taxon>Hexapoda</taxon>
        <taxon>Insecta</taxon>
        <taxon>Pterygota</taxon>
        <taxon>Neoptera</taxon>
        <taxon>Endopterygota</taxon>
        <taxon>Lepidoptera</taxon>
        <taxon>Glossata</taxon>
        <taxon>Ditrysia</taxon>
        <taxon>Tineoidea</taxon>
        <taxon>Psychidae</taxon>
        <taxon>Oiketicinae</taxon>
        <taxon>Eumeta</taxon>
    </lineage>
</organism>
<name>A0A4C1XYQ9_EUMVA</name>
<dbReference type="Pfam" id="PF13650">
    <property type="entry name" value="Asp_protease_2"/>
    <property type="match status" value="1"/>
</dbReference>
<evidence type="ECO:0000313" key="1">
    <source>
        <dbReference type="EMBL" id="GBP68746.1"/>
    </source>
</evidence>
<protein>
    <recommendedName>
        <fullName evidence="3">Peptidase aspartic putative domain-containing protein</fullName>
    </recommendedName>
</protein>
<accession>A0A4C1XYQ9</accession>
<evidence type="ECO:0000313" key="2">
    <source>
        <dbReference type="Proteomes" id="UP000299102"/>
    </source>
</evidence>
<gene>
    <name evidence="1" type="ORF">EVAR_99016_1</name>
</gene>
<dbReference type="EMBL" id="BGZK01001022">
    <property type="protein sequence ID" value="GBP68746.1"/>
    <property type="molecule type" value="Genomic_DNA"/>
</dbReference>
<dbReference type="AlphaFoldDB" id="A0A4C1XYQ9"/>
<comment type="caution">
    <text evidence="1">The sequence shown here is derived from an EMBL/GenBank/DDBJ whole genome shotgun (WGS) entry which is preliminary data.</text>
</comment>
<evidence type="ECO:0008006" key="3">
    <source>
        <dbReference type="Google" id="ProtNLM"/>
    </source>
</evidence>
<dbReference type="OrthoDB" id="5983986at2759"/>